<proteinExistence type="predicted"/>
<dbReference type="PANTHER" id="PTHR10882">
    <property type="entry name" value="DIPHTHINE SYNTHASE"/>
    <property type="match status" value="1"/>
</dbReference>
<dbReference type="InterPro" id="IPR014776">
    <property type="entry name" value="4pyrrole_Mease_sub2"/>
</dbReference>
<keyword evidence="2" id="KW-1185">Reference proteome</keyword>
<dbReference type="EMBL" id="LGRX02003989">
    <property type="protein sequence ID" value="KAK3281155.1"/>
    <property type="molecule type" value="Genomic_DNA"/>
</dbReference>
<gene>
    <name evidence="1" type="ORF">CYMTET_11039</name>
</gene>
<dbReference type="Proteomes" id="UP001190700">
    <property type="component" value="Unassembled WGS sequence"/>
</dbReference>
<organism evidence="1 2">
    <name type="scientific">Cymbomonas tetramitiformis</name>
    <dbReference type="NCBI Taxonomy" id="36881"/>
    <lineage>
        <taxon>Eukaryota</taxon>
        <taxon>Viridiplantae</taxon>
        <taxon>Chlorophyta</taxon>
        <taxon>Pyramimonadophyceae</taxon>
        <taxon>Pyramimonadales</taxon>
        <taxon>Pyramimonadaceae</taxon>
        <taxon>Cymbomonas</taxon>
    </lineage>
</organism>
<evidence type="ECO:0000313" key="2">
    <source>
        <dbReference type="Proteomes" id="UP001190700"/>
    </source>
</evidence>
<dbReference type="InterPro" id="IPR004551">
    <property type="entry name" value="Dphthn_synthase"/>
</dbReference>
<sequence>MWDVGLVVEGWLDWRSFYDKIADNRKRGQHTLCLLDIRVKEPTVRALCTGKKEYEPPRYMSVNTCCEQLLEVEAERKGGGRDSLLGKVETYSSGWKGFAP</sequence>
<name>A0AAE0GMX8_9CHLO</name>
<reference evidence="1 2" key="1">
    <citation type="journal article" date="2015" name="Genome Biol. Evol.">
        <title>Comparative Genomics of a Bacterivorous Green Alga Reveals Evolutionary Causalities and Consequences of Phago-Mixotrophic Mode of Nutrition.</title>
        <authorList>
            <person name="Burns J.A."/>
            <person name="Paasch A."/>
            <person name="Narechania A."/>
            <person name="Kim E."/>
        </authorList>
    </citation>
    <scope>NUCLEOTIDE SEQUENCE [LARGE SCALE GENOMIC DNA]</scope>
    <source>
        <strain evidence="1 2">PLY_AMNH</strain>
    </source>
</reference>
<dbReference type="GO" id="GO:0008168">
    <property type="term" value="F:methyltransferase activity"/>
    <property type="evidence" value="ECO:0007669"/>
    <property type="project" value="InterPro"/>
</dbReference>
<accession>A0AAE0GMX8</accession>
<protein>
    <submittedName>
        <fullName evidence="1">Uncharacterized protein</fullName>
    </submittedName>
</protein>
<dbReference type="AlphaFoldDB" id="A0AAE0GMX8"/>
<evidence type="ECO:0000313" key="1">
    <source>
        <dbReference type="EMBL" id="KAK3281155.1"/>
    </source>
</evidence>
<dbReference type="PANTHER" id="PTHR10882:SF0">
    <property type="entry name" value="DIPHTHINE METHYL ESTER SYNTHASE"/>
    <property type="match status" value="1"/>
</dbReference>
<dbReference type="GO" id="GO:0017183">
    <property type="term" value="P:protein histidyl modification to diphthamide"/>
    <property type="evidence" value="ECO:0007669"/>
    <property type="project" value="InterPro"/>
</dbReference>
<dbReference type="Gene3D" id="3.30.950.10">
    <property type="entry name" value="Methyltransferase, Cobalt-precorrin-4 Transmethylase, Domain 2"/>
    <property type="match status" value="1"/>
</dbReference>
<comment type="caution">
    <text evidence="1">The sequence shown here is derived from an EMBL/GenBank/DDBJ whole genome shotgun (WGS) entry which is preliminary data.</text>
</comment>